<dbReference type="STRING" id="1454006.AW14_10895"/>
<evidence type="ECO:0000313" key="5">
    <source>
        <dbReference type="Proteomes" id="UP000032229"/>
    </source>
</evidence>
<sequence length="296" mass="33863">MFILENDLLKIGIKKPGAELCKITSVKNNTEFMWDANPAVWGSYAPNLFPIIGALKDNTYMFEGKPYSLPKHGMIRNNPAVEWHEETKNSITLKLVYSDATLKVYPFKFEFYITYKLNNANLEIKHTVLNKDTKTVFFSLGGHPAFKCPVFENEVYEDYYLEFEQPETSKTHLINMENGLISDKTKPVLDNSDCLPLAHHLFNEDALIFKDLKSRRITLKSKSHGGILSVSYPDFNYVGIWAKPEGDYVCIEPWLGIADSEFTNQDFKTKEGILSLEPNKSFVASYSIEIHQSHLV</sequence>
<organism evidence="4 5">
    <name type="scientific">Siansivirga zeaxanthinifaciens CC-SAMT-1</name>
    <dbReference type="NCBI Taxonomy" id="1454006"/>
    <lineage>
        <taxon>Bacteria</taxon>
        <taxon>Pseudomonadati</taxon>
        <taxon>Bacteroidota</taxon>
        <taxon>Flavobacteriia</taxon>
        <taxon>Flavobacteriales</taxon>
        <taxon>Flavobacteriaceae</taxon>
        <taxon>Siansivirga</taxon>
    </lineage>
</organism>
<dbReference type="Pfam" id="PF01263">
    <property type="entry name" value="Aldose_epim"/>
    <property type="match status" value="1"/>
</dbReference>
<dbReference type="AlphaFoldDB" id="A0A0C5WAA4"/>
<dbReference type="GO" id="GO:0016853">
    <property type="term" value="F:isomerase activity"/>
    <property type="evidence" value="ECO:0007669"/>
    <property type="project" value="InterPro"/>
</dbReference>
<dbReference type="KEGG" id="sze:AW14_10895"/>
<keyword evidence="5" id="KW-1185">Reference proteome</keyword>
<dbReference type="InterPro" id="IPR011013">
    <property type="entry name" value="Gal_mutarotase_sf_dom"/>
</dbReference>
<proteinExistence type="predicted"/>
<dbReference type="GO" id="GO:0030246">
    <property type="term" value="F:carbohydrate binding"/>
    <property type="evidence" value="ECO:0007669"/>
    <property type="project" value="InterPro"/>
</dbReference>
<dbReference type="PATRIC" id="fig|1454006.5.peg.2158"/>
<dbReference type="InterPro" id="IPR008183">
    <property type="entry name" value="Aldose_1/G6P_1-epimerase"/>
</dbReference>
<evidence type="ECO:0000256" key="2">
    <source>
        <dbReference type="ARBA" id="ARBA00011245"/>
    </source>
</evidence>
<name>A0A0C5WAA4_9FLAO</name>
<accession>A0A0C5WAA4</accession>
<evidence type="ECO:0000256" key="3">
    <source>
        <dbReference type="ARBA" id="ARBA00022837"/>
    </source>
</evidence>
<comment type="subunit">
    <text evidence="2">Monomer.</text>
</comment>
<dbReference type="SUPFAM" id="SSF74650">
    <property type="entry name" value="Galactose mutarotase-like"/>
    <property type="match status" value="1"/>
</dbReference>
<gene>
    <name evidence="4" type="ORF">AW14_10895</name>
</gene>
<comment type="cofactor">
    <cofactor evidence="1">
        <name>Ca(2+)</name>
        <dbReference type="ChEBI" id="CHEBI:29108"/>
    </cofactor>
</comment>
<dbReference type="OrthoDB" id="9795355at2"/>
<dbReference type="HOGENOM" id="CLU_057834_1_0_10"/>
<dbReference type="Proteomes" id="UP000032229">
    <property type="component" value="Chromosome"/>
</dbReference>
<dbReference type="GO" id="GO:0005975">
    <property type="term" value="P:carbohydrate metabolic process"/>
    <property type="evidence" value="ECO:0007669"/>
    <property type="project" value="InterPro"/>
</dbReference>
<dbReference type="Gene3D" id="2.70.98.10">
    <property type="match status" value="1"/>
</dbReference>
<dbReference type="InterPro" id="IPR037481">
    <property type="entry name" value="LacX"/>
</dbReference>
<dbReference type="CDD" id="cd09024">
    <property type="entry name" value="Aldose_epim_lacX"/>
    <property type="match status" value="1"/>
</dbReference>
<dbReference type="RefSeq" id="WP_044638779.1">
    <property type="nucleotide sequence ID" value="NZ_CP007202.1"/>
</dbReference>
<evidence type="ECO:0000256" key="1">
    <source>
        <dbReference type="ARBA" id="ARBA00001913"/>
    </source>
</evidence>
<dbReference type="InterPro" id="IPR014718">
    <property type="entry name" value="GH-type_carb-bd"/>
</dbReference>
<reference evidence="4 5" key="1">
    <citation type="submission" date="2014-02" db="EMBL/GenBank/DDBJ databases">
        <authorList>
            <person name="Young C.-C."/>
            <person name="Hameed A."/>
            <person name="Huang H.-C."/>
            <person name="Shahina M."/>
        </authorList>
    </citation>
    <scope>NUCLEOTIDE SEQUENCE [LARGE SCALE GENOMIC DNA]</scope>
    <source>
        <strain evidence="4 5">CC-SAMT-1</strain>
    </source>
</reference>
<evidence type="ECO:0000313" key="4">
    <source>
        <dbReference type="EMBL" id="AJR04068.1"/>
    </source>
</evidence>
<keyword evidence="3" id="KW-0106">Calcium</keyword>
<protein>
    <submittedName>
        <fullName evidence="4">Aldose epimerase</fullName>
    </submittedName>
</protein>
<dbReference type="EMBL" id="CP007202">
    <property type="protein sequence ID" value="AJR04068.1"/>
    <property type="molecule type" value="Genomic_DNA"/>
</dbReference>